<evidence type="ECO:0000313" key="2">
    <source>
        <dbReference type="EMBL" id="QHT74868.1"/>
    </source>
</evidence>
<keyword evidence="1" id="KW-0472">Membrane</keyword>
<organism evidence="2">
    <name type="scientific">viral metagenome</name>
    <dbReference type="NCBI Taxonomy" id="1070528"/>
    <lineage>
        <taxon>unclassified sequences</taxon>
        <taxon>metagenomes</taxon>
        <taxon>organismal metagenomes</taxon>
    </lineage>
</organism>
<reference evidence="2" key="1">
    <citation type="journal article" date="2020" name="Nature">
        <title>Giant virus diversity and host interactions through global metagenomics.</title>
        <authorList>
            <person name="Schulz F."/>
            <person name="Roux S."/>
            <person name="Paez-Espino D."/>
            <person name="Jungbluth S."/>
            <person name="Walsh D.A."/>
            <person name="Denef V.J."/>
            <person name="McMahon K.D."/>
            <person name="Konstantinidis K.T."/>
            <person name="Eloe-Fadrosh E.A."/>
            <person name="Kyrpides N.C."/>
            <person name="Woyke T."/>
        </authorList>
    </citation>
    <scope>NUCLEOTIDE SEQUENCE</scope>
    <source>
        <strain evidence="2">GVMAG-M-3300023179-62</strain>
    </source>
</reference>
<feature type="transmembrane region" description="Helical" evidence="1">
    <location>
        <begin position="87"/>
        <end position="106"/>
    </location>
</feature>
<keyword evidence="1" id="KW-1133">Transmembrane helix</keyword>
<accession>A0A6C0H2V7</accession>
<feature type="transmembrane region" description="Helical" evidence="1">
    <location>
        <begin position="134"/>
        <end position="154"/>
    </location>
</feature>
<dbReference type="EMBL" id="MN739859">
    <property type="protein sequence ID" value="QHT74868.1"/>
    <property type="molecule type" value="Genomic_DNA"/>
</dbReference>
<proteinExistence type="predicted"/>
<name>A0A6C0H2V7_9ZZZZ</name>
<dbReference type="AlphaFoldDB" id="A0A6C0H2V7"/>
<protein>
    <submittedName>
        <fullName evidence="2">Uncharacterized protein</fullName>
    </submittedName>
</protein>
<evidence type="ECO:0000256" key="1">
    <source>
        <dbReference type="SAM" id="Phobius"/>
    </source>
</evidence>
<feature type="transmembrane region" description="Helical" evidence="1">
    <location>
        <begin position="53"/>
        <end position="75"/>
    </location>
</feature>
<keyword evidence="1" id="KW-0812">Transmembrane</keyword>
<sequence>MCCTITCFIAAVFLIAMIYFNISTLNSDVVNRYKDSLSPDLQVVYDKIAKERLSISMCGYSLGLVLSIIIIFYNMRLKRNRLGTKSLVCIVITTSFLTNYFYYTLYPKSDWMLNHLKTPEDNTAWLEMYREMKYNYHLGFVLGIIAVGLFAFAFRC</sequence>